<keyword evidence="1" id="KW-0808">Transferase</keyword>
<reference evidence="1 2" key="1">
    <citation type="submission" date="2021-01" db="EMBL/GenBank/DDBJ databases">
        <title>Genome Sequencing of Type Strains.</title>
        <authorList>
            <person name="Lemaire J.F."/>
            <person name="Inderbitzin P."/>
            <person name="Collins S.B."/>
            <person name="Wespe N."/>
            <person name="Knight-Connoni V."/>
        </authorList>
    </citation>
    <scope>NUCLEOTIDE SEQUENCE [LARGE SCALE GENOMIC DNA]</scope>
    <source>
        <strain evidence="1 2">DSM 23009</strain>
    </source>
</reference>
<dbReference type="SUPFAM" id="SSF53474">
    <property type="entry name" value="alpha/beta-Hydrolases"/>
    <property type="match status" value="1"/>
</dbReference>
<dbReference type="EMBL" id="JAFHKR010000038">
    <property type="protein sequence ID" value="MBN3553980.1"/>
    <property type="molecule type" value="Genomic_DNA"/>
</dbReference>
<accession>A0ABS2ZM86</accession>
<gene>
    <name evidence="1" type="ORF">JYA63_06875</name>
</gene>
<sequence>MLELLINTYPQTTVNFEDLEDILISYEPFILRVLKEGVKFEFLVRIKESSKKLLVFGSGAYNPEKMKPPVFQRHTWINKFEESMILYNDPTLYLGPLSLGWGHGTTNRFYLEEIAEILQIIMKRILVNANQVIFYGSSGGGFMSMVLAGFIQGSTALVNNPQTIVTNYYQSHVNKLFQHSHPELTIEEINRKYNHRLNAISLFKKFNYVPKITYIQNVACEHDMTNHVLPFIEGLKEFNKITHFHNVQFEFYYDDEKGHNPLELEETLYYINKLIKNM</sequence>
<proteinExistence type="predicted"/>
<keyword evidence="2" id="KW-1185">Reference proteome</keyword>
<dbReference type="Proteomes" id="UP001296923">
    <property type="component" value="Unassembled WGS sequence"/>
</dbReference>
<dbReference type="GO" id="GO:0016740">
    <property type="term" value="F:transferase activity"/>
    <property type="evidence" value="ECO:0007669"/>
    <property type="project" value="UniProtKB-KW"/>
</dbReference>
<comment type="caution">
    <text evidence="1">The sequence shown here is derived from an EMBL/GenBank/DDBJ whole genome shotgun (WGS) entry which is preliminary data.</text>
</comment>
<evidence type="ECO:0000313" key="2">
    <source>
        <dbReference type="Proteomes" id="UP001296923"/>
    </source>
</evidence>
<organism evidence="1 2">
    <name type="scientific">Fictibacillus nanhaiensis</name>
    <dbReference type="NCBI Taxonomy" id="742169"/>
    <lineage>
        <taxon>Bacteria</taxon>
        <taxon>Bacillati</taxon>
        <taxon>Bacillota</taxon>
        <taxon>Bacilli</taxon>
        <taxon>Bacillales</taxon>
        <taxon>Fictibacillaceae</taxon>
        <taxon>Fictibacillus</taxon>
    </lineage>
</organism>
<protein>
    <submittedName>
        <fullName evidence="1">Glycosyl transferase family 2</fullName>
    </submittedName>
</protein>
<evidence type="ECO:0000313" key="1">
    <source>
        <dbReference type="EMBL" id="MBN3553980.1"/>
    </source>
</evidence>
<dbReference type="InterPro" id="IPR029058">
    <property type="entry name" value="AB_hydrolase_fold"/>
</dbReference>
<name>A0ABS2ZM86_9BACL</name>